<feature type="active site" description="Proton donor" evidence="3">
    <location>
        <position position="466"/>
    </location>
</feature>
<evidence type="ECO:0000256" key="4">
    <source>
        <dbReference type="PIRSR" id="PIRSR623088-2"/>
    </source>
</evidence>
<feature type="binding site" evidence="5">
    <location>
        <position position="470"/>
    </location>
    <ligand>
        <name>Zn(2+)</name>
        <dbReference type="ChEBI" id="CHEBI:29105"/>
        <label>1</label>
    </ligand>
</feature>
<feature type="region of interest" description="Disordered" evidence="7">
    <location>
        <begin position="260"/>
        <end position="291"/>
    </location>
</feature>
<feature type="binding site" evidence="4">
    <location>
        <begin position="466"/>
        <end position="470"/>
    </location>
    <ligand>
        <name>AMP</name>
        <dbReference type="ChEBI" id="CHEBI:456215"/>
    </ligand>
</feature>
<dbReference type="InterPro" id="IPR023174">
    <property type="entry name" value="PDEase_CS"/>
</dbReference>
<dbReference type="SUPFAM" id="SSF109604">
    <property type="entry name" value="HD-domain/PDEase-like"/>
    <property type="match status" value="1"/>
</dbReference>
<dbReference type="Proteomes" id="UP000000600">
    <property type="component" value="Unassembled WGS sequence"/>
</dbReference>
<keyword evidence="8" id="KW-1133">Transmembrane helix</keyword>
<dbReference type="GO" id="GO:0007165">
    <property type="term" value="P:signal transduction"/>
    <property type="evidence" value="ECO:0007669"/>
    <property type="project" value="InterPro"/>
</dbReference>
<dbReference type="STRING" id="5888.A0EBQ7"/>
<dbReference type="InterPro" id="IPR023088">
    <property type="entry name" value="PDEase"/>
</dbReference>
<dbReference type="PANTHER" id="PTHR11347">
    <property type="entry name" value="CYCLIC NUCLEOTIDE PHOSPHODIESTERASE"/>
    <property type="match status" value="1"/>
</dbReference>
<gene>
    <name evidence="10" type="ORF">GSPATT00025458001</name>
</gene>
<evidence type="ECO:0000259" key="9">
    <source>
        <dbReference type="PROSITE" id="PS51845"/>
    </source>
</evidence>
<dbReference type="HOGENOM" id="CLU_363885_0_0_1"/>
<dbReference type="GO" id="GO:0004115">
    <property type="term" value="F:3',5'-cyclic-AMP phosphodiesterase activity"/>
    <property type="evidence" value="ECO:0000318"/>
    <property type="project" value="GO_Central"/>
</dbReference>
<comment type="similarity">
    <text evidence="6">Belongs to the cyclic nucleotide phosphodiesterase family.</text>
</comment>
<keyword evidence="8" id="KW-0472">Membrane</keyword>
<dbReference type="RefSeq" id="XP_001460121.1">
    <property type="nucleotide sequence ID" value="XM_001460084.1"/>
</dbReference>
<evidence type="ECO:0000256" key="7">
    <source>
        <dbReference type="SAM" id="MobiDB-lite"/>
    </source>
</evidence>
<accession>A0EBQ7</accession>
<evidence type="ECO:0000256" key="5">
    <source>
        <dbReference type="PIRSR" id="PIRSR623088-3"/>
    </source>
</evidence>
<dbReference type="PROSITE" id="PS51845">
    <property type="entry name" value="PDEASE_I_2"/>
    <property type="match status" value="1"/>
</dbReference>
<dbReference type="PRINTS" id="PR00387">
    <property type="entry name" value="PDIESTERASE1"/>
</dbReference>
<feature type="binding site" evidence="5">
    <location>
        <position position="504"/>
    </location>
    <ligand>
        <name>Zn(2+)</name>
        <dbReference type="ChEBI" id="CHEBI:29105"/>
        <label>1</label>
    </ligand>
</feature>
<dbReference type="EC" id="3.1.4.-" evidence="6"/>
<protein>
    <recommendedName>
        <fullName evidence="6">Phosphodiesterase</fullName>
        <ecNumber evidence="6">3.1.4.-</ecNumber>
    </recommendedName>
</protein>
<evidence type="ECO:0000256" key="1">
    <source>
        <dbReference type="ARBA" id="ARBA00022723"/>
    </source>
</evidence>
<dbReference type="GO" id="GO:0141162">
    <property type="term" value="P:negative regulation of cAMP/PKA signal transduction"/>
    <property type="evidence" value="ECO:0000318"/>
    <property type="project" value="GO_Central"/>
</dbReference>
<dbReference type="GeneID" id="5045906"/>
<feature type="transmembrane region" description="Helical" evidence="8">
    <location>
        <begin position="38"/>
        <end position="71"/>
    </location>
</feature>
<proteinExistence type="inferred from homology"/>
<feature type="binding site" evidence="4">
    <location>
        <position position="665"/>
    </location>
    <ligand>
        <name>AMP</name>
        <dbReference type="ChEBI" id="CHEBI:456215"/>
    </ligand>
</feature>
<dbReference type="Gene3D" id="1.10.1300.10">
    <property type="entry name" value="3'5'-cyclic nucleotide phosphodiesterase, catalytic domain"/>
    <property type="match status" value="1"/>
</dbReference>
<sequence>MPYNIYDQQLRQQDRLLAKFQELFSKPSHQTHFNKSEALLIATLFLFEGLAQTTLMLHTTLVLIYLLNIIYSSNPQQLQIFTLKWFLLSKILTSRLIWALVSEIAIEQLRLDFVLLSFQMIIIVIKFRLSNNKIAILAVTLTLYIGLQLILSQKFDDIGILSWIGGLTTMWAIFNNQLQIQEEYDRKIKEFDGEATKLKRETEMSYKTIIIEDQQQSRQEELLKKLRLLKYQKLLDKTEHICLEEKLLQKQLSNPSRVLTVRNLPDDDDDKSSIQEIEETPSKKSPSRRPLRLNSINESLSFARTVGHSMNRDEIKEDDDNFLTLDDLNDLLKIVSGRKEHLWLPSYLRSTKNIDSRGSESFSPEAKNFILNHFTEHEFNFQLLQGETNIQEHQYFIDSNHNQMKECLNNFNFDFFEVNDQNKFISFSSFIFQKYNINQVLKIKEKSVQIEFCHRIESFYMQNPYHNSIHAMDVANSASFFLENGLEVTPFEQCCLIISALSHDVGHPGLNNGFLVASQSKQALIYNDQSVLESYHASLMFHVLKDEKANILKNINDVDYKGFRKYCLNLILDTDLQKHFPLLNKFKNFLALGSDSQSDEQTKLLILSIAIKCADVGHGAKQLNLHKIWSRRIIEEFFLQGDLEAQVGIQVTPMCDRSQSVTKSQEGFLKAIVWPLFDAFGEFLKNENFRQTCLDQISVNIQYWQQQQQEEENKGKGYKCSFFQDTNIISIPVQNKNMMFNLNW</sequence>
<dbReference type="FunCoup" id="A0EBQ7">
    <property type="interactions" value="55"/>
</dbReference>
<evidence type="ECO:0000256" key="8">
    <source>
        <dbReference type="SAM" id="Phobius"/>
    </source>
</evidence>
<dbReference type="eggNOG" id="KOG3689">
    <property type="taxonomic scope" value="Eukaryota"/>
</dbReference>
<dbReference type="InParanoid" id="A0EBQ7"/>
<keyword evidence="11" id="KW-1185">Reference proteome</keyword>
<dbReference type="Pfam" id="PF00233">
    <property type="entry name" value="PDEase_I"/>
    <property type="match status" value="1"/>
</dbReference>
<keyword evidence="8" id="KW-0812">Transmembrane</keyword>
<dbReference type="GO" id="GO:0046872">
    <property type="term" value="F:metal ion binding"/>
    <property type="evidence" value="ECO:0007669"/>
    <property type="project" value="UniProtKB-KW"/>
</dbReference>
<feature type="domain" description="PDEase" evidence="9">
    <location>
        <begin position="375"/>
        <end position="711"/>
    </location>
</feature>
<feature type="binding site" evidence="5">
    <location>
        <position position="504"/>
    </location>
    <ligand>
        <name>Zn(2+)</name>
        <dbReference type="ChEBI" id="CHEBI:29105"/>
        <label>2</label>
    </ligand>
</feature>
<dbReference type="AlphaFoldDB" id="A0EBQ7"/>
<evidence type="ECO:0000256" key="6">
    <source>
        <dbReference type="RuleBase" id="RU363067"/>
    </source>
</evidence>
<keyword evidence="2 6" id="KW-0378">Hydrolase</keyword>
<feature type="binding site" evidence="5">
    <location>
        <position position="615"/>
    </location>
    <ligand>
        <name>Zn(2+)</name>
        <dbReference type="ChEBI" id="CHEBI:29105"/>
        <label>1</label>
    </ligand>
</feature>
<feature type="binding site" evidence="4">
    <location>
        <position position="504"/>
    </location>
    <ligand>
        <name>AMP</name>
        <dbReference type="ChEBI" id="CHEBI:456215"/>
    </ligand>
</feature>
<feature type="transmembrane region" description="Helical" evidence="8">
    <location>
        <begin position="135"/>
        <end position="151"/>
    </location>
</feature>
<keyword evidence="1 5" id="KW-0479">Metal-binding</keyword>
<dbReference type="EMBL" id="CT868669">
    <property type="protein sequence ID" value="CAK92724.1"/>
    <property type="molecule type" value="Genomic_DNA"/>
</dbReference>
<organism evidence="10 11">
    <name type="scientific">Paramecium tetraurelia</name>
    <dbReference type="NCBI Taxonomy" id="5888"/>
    <lineage>
        <taxon>Eukaryota</taxon>
        <taxon>Sar</taxon>
        <taxon>Alveolata</taxon>
        <taxon>Ciliophora</taxon>
        <taxon>Intramacronucleata</taxon>
        <taxon>Oligohymenophorea</taxon>
        <taxon>Peniculida</taxon>
        <taxon>Parameciidae</taxon>
        <taxon>Paramecium</taxon>
    </lineage>
</organism>
<evidence type="ECO:0000256" key="2">
    <source>
        <dbReference type="ARBA" id="ARBA00022801"/>
    </source>
</evidence>
<evidence type="ECO:0000256" key="3">
    <source>
        <dbReference type="PIRSR" id="PIRSR623088-1"/>
    </source>
</evidence>
<dbReference type="InterPro" id="IPR003607">
    <property type="entry name" value="HD/PDEase_dom"/>
</dbReference>
<name>A0EBQ7_PARTE</name>
<dbReference type="SMART" id="SM00471">
    <property type="entry name" value="HDc"/>
    <property type="match status" value="1"/>
</dbReference>
<dbReference type="OMA" id="CHRIESF"/>
<dbReference type="CDD" id="cd00077">
    <property type="entry name" value="HDc"/>
    <property type="match status" value="1"/>
</dbReference>
<feature type="binding site" evidence="4">
    <location>
        <position position="615"/>
    </location>
    <ligand>
        <name>AMP</name>
        <dbReference type="ChEBI" id="CHEBI:456215"/>
    </ligand>
</feature>
<evidence type="ECO:0000313" key="11">
    <source>
        <dbReference type="Proteomes" id="UP000000600"/>
    </source>
</evidence>
<dbReference type="PROSITE" id="PS00126">
    <property type="entry name" value="PDEASE_I_1"/>
    <property type="match status" value="1"/>
</dbReference>
<evidence type="ECO:0000313" key="10">
    <source>
        <dbReference type="EMBL" id="CAK92724.1"/>
    </source>
</evidence>
<feature type="binding site" evidence="5">
    <location>
        <position position="503"/>
    </location>
    <ligand>
        <name>Zn(2+)</name>
        <dbReference type="ChEBI" id="CHEBI:29105"/>
        <label>1</label>
    </ligand>
</feature>
<comment type="cofactor">
    <cofactor evidence="6">
        <name>a divalent metal cation</name>
        <dbReference type="ChEBI" id="CHEBI:60240"/>
    </cofactor>
    <text evidence="6">Binds 2 divalent metal cations per subunit. Site 1 may preferentially bind zinc ions, while site 2 has a preference for magnesium and/or manganese ions.</text>
</comment>
<dbReference type="GO" id="GO:0047555">
    <property type="term" value="F:3',5'-cyclic-GMP phosphodiesterase activity"/>
    <property type="evidence" value="ECO:0000318"/>
    <property type="project" value="GO_Central"/>
</dbReference>
<reference evidence="10 11" key="1">
    <citation type="journal article" date="2006" name="Nature">
        <title>Global trends of whole-genome duplications revealed by the ciliate Paramecium tetraurelia.</title>
        <authorList>
            <consortium name="Genoscope"/>
            <person name="Aury J.-M."/>
            <person name="Jaillon O."/>
            <person name="Duret L."/>
            <person name="Noel B."/>
            <person name="Jubin C."/>
            <person name="Porcel B.M."/>
            <person name="Segurens B."/>
            <person name="Daubin V."/>
            <person name="Anthouard V."/>
            <person name="Aiach N."/>
            <person name="Arnaiz O."/>
            <person name="Billaut A."/>
            <person name="Beisson J."/>
            <person name="Blanc I."/>
            <person name="Bouhouche K."/>
            <person name="Camara F."/>
            <person name="Duharcourt S."/>
            <person name="Guigo R."/>
            <person name="Gogendeau D."/>
            <person name="Katinka M."/>
            <person name="Keller A.-M."/>
            <person name="Kissmehl R."/>
            <person name="Klotz C."/>
            <person name="Koll F."/>
            <person name="Le Moue A."/>
            <person name="Lepere C."/>
            <person name="Malinsky S."/>
            <person name="Nowacki M."/>
            <person name="Nowak J.K."/>
            <person name="Plattner H."/>
            <person name="Poulain J."/>
            <person name="Ruiz F."/>
            <person name="Serrano V."/>
            <person name="Zagulski M."/>
            <person name="Dessen P."/>
            <person name="Betermier M."/>
            <person name="Weissenbach J."/>
            <person name="Scarpelli C."/>
            <person name="Schachter V."/>
            <person name="Sperling L."/>
            <person name="Meyer E."/>
            <person name="Cohen J."/>
            <person name="Wincker P."/>
        </authorList>
    </citation>
    <scope>NUCLEOTIDE SEQUENCE [LARGE SCALE GENOMIC DNA]</scope>
    <source>
        <strain evidence="10 11">Stock d4-2</strain>
    </source>
</reference>
<dbReference type="InterPro" id="IPR036971">
    <property type="entry name" value="PDEase_catalytic_dom_sf"/>
</dbReference>
<dbReference type="KEGG" id="ptm:GSPATT00025458001"/>
<dbReference type="InterPro" id="IPR002073">
    <property type="entry name" value="PDEase_catalytic_dom"/>
</dbReference>
<dbReference type="OrthoDB" id="302125at2759"/>